<gene>
    <name evidence="5" type="ORF">IOD40_17340</name>
</gene>
<dbReference type="InterPro" id="IPR006115">
    <property type="entry name" value="6PGDH_NADP-bd"/>
</dbReference>
<evidence type="ECO:0000256" key="2">
    <source>
        <dbReference type="ARBA" id="ARBA00023027"/>
    </source>
</evidence>
<dbReference type="PANTHER" id="PTHR22981:SF7">
    <property type="entry name" value="3-HYDROXYISOBUTYRATE DEHYDROGENASE, MITOCHONDRIAL"/>
    <property type="match status" value="1"/>
</dbReference>
<proteinExistence type="predicted"/>
<dbReference type="SUPFAM" id="SSF48179">
    <property type="entry name" value="6-phosphogluconate dehydrogenase C-terminal domain-like"/>
    <property type="match status" value="1"/>
</dbReference>
<evidence type="ECO:0000259" key="3">
    <source>
        <dbReference type="Pfam" id="PF03446"/>
    </source>
</evidence>
<evidence type="ECO:0000313" key="6">
    <source>
        <dbReference type="Proteomes" id="UP000601789"/>
    </source>
</evidence>
<reference evidence="5 6" key="1">
    <citation type="submission" date="2020-10" db="EMBL/GenBank/DDBJ databases">
        <title>Aquamicrobium zhengzhouensis sp. nov., a exopolysaccharide producing bacterium isolated from farmland soil.</title>
        <authorList>
            <person name="Wang X."/>
        </authorList>
    </citation>
    <scope>NUCLEOTIDE SEQUENCE [LARGE SCALE GENOMIC DNA]</scope>
    <source>
        <strain evidence="6">cd-1</strain>
    </source>
</reference>
<dbReference type="EMBL" id="JADGMQ010000016">
    <property type="protein sequence ID" value="MBI1622428.1"/>
    <property type="molecule type" value="Genomic_DNA"/>
</dbReference>
<dbReference type="SUPFAM" id="SSF51735">
    <property type="entry name" value="NAD(P)-binding Rossmann-fold domains"/>
    <property type="match status" value="1"/>
</dbReference>
<accession>A0ABS0SGJ4</accession>
<keyword evidence="6" id="KW-1185">Reference proteome</keyword>
<dbReference type="Proteomes" id="UP000601789">
    <property type="component" value="Unassembled WGS sequence"/>
</dbReference>
<dbReference type="InterPro" id="IPR008927">
    <property type="entry name" value="6-PGluconate_DH-like_C_sf"/>
</dbReference>
<feature type="domain" description="3-hydroxyisobutyrate dehydrogenase-like NAD-binding" evidence="4">
    <location>
        <begin position="169"/>
        <end position="289"/>
    </location>
</feature>
<dbReference type="InterPro" id="IPR015815">
    <property type="entry name" value="HIBADH-related"/>
</dbReference>
<sequence length="297" mass="30251">MTTQKIGFAGLGNMGAPMSANIAKAGYDVVVYDVDAARTKAHAAAIGATPAASLAELGSAVDVVVTMLPTGKIVTDAAIGQGGFATTLKPGSLLIDMSSSVPAGSRDLAEALAQKGIRFVDAPVSGAVPRATTGTLTLMVGANSDADFDLAEPVLKTMGNMIFRTGSVGTGHAMKALNNYVAAAGFAAASEALIMGKMLGLDPAIALEIMNVSTGRNFSTEKTIKTEVVEGGYASGFGLALLTKDVRIAADISTSLGADLPLVAQTIAWWERAQDTIGGAKDHTEAFKVWEEAASGR</sequence>
<feature type="domain" description="6-phosphogluconate dehydrogenase NADP-binding" evidence="3">
    <location>
        <begin position="5"/>
        <end position="166"/>
    </location>
</feature>
<dbReference type="PIRSF" id="PIRSF000103">
    <property type="entry name" value="HIBADH"/>
    <property type="match status" value="1"/>
</dbReference>
<comment type="caution">
    <text evidence="5">The sequence shown here is derived from an EMBL/GenBank/DDBJ whole genome shotgun (WGS) entry which is preliminary data.</text>
</comment>
<dbReference type="PANTHER" id="PTHR22981">
    <property type="entry name" value="3-HYDROXYISOBUTYRATE DEHYDROGENASE-RELATED"/>
    <property type="match status" value="1"/>
</dbReference>
<dbReference type="InterPro" id="IPR036291">
    <property type="entry name" value="NAD(P)-bd_dom_sf"/>
</dbReference>
<keyword evidence="2" id="KW-0520">NAD</keyword>
<dbReference type="RefSeq" id="WP_198477969.1">
    <property type="nucleotide sequence ID" value="NZ_JADGMQ010000016.1"/>
</dbReference>
<dbReference type="Pfam" id="PF14833">
    <property type="entry name" value="NAD_binding_11"/>
    <property type="match status" value="1"/>
</dbReference>
<evidence type="ECO:0000256" key="1">
    <source>
        <dbReference type="ARBA" id="ARBA00023002"/>
    </source>
</evidence>
<dbReference type="Pfam" id="PF03446">
    <property type="entry name" value="NAD_binding_2"/>
    <property type="match status" value="1"/>
</dbReference>
<organism evidence="5 6">
    <name type="scientific">Aquamicrobium zhengzhouense</name>
    <dbReference type="NCBI Taxonomy" id="2781738"/>
    <lineage>
        <taxon>Bacteria</taxon>
        <taxon>Pseudomonadati</taxon>
        <taxon>Pseudomonadota</taxon>
        <taxon>Alphaproteobacteria</taxon>
        <taxon>Hyphomicrobiales</taxon>
        <taxon>Phyllobacteriaceae</taxon>
        <taxon>Aquamicrobium</taxon>
    </lineage>
</organism>
<dbReference type="Gene3D" id="1.10.1040.10">
    <property type="entry name" value="N-(1-d-carboxylethyl)-l-norvaline Dehydrogenase, domain 2"/>
    <property type="match status" value="1"/>
</dbReference>
<protein>
    <submittedName>
        <fullName evidence="5">NAD(P)-dependent oxidoreductase</fullName>
    </submittedName>
</protein>
<keyword evidence="1" id="KW-0560">Oxidoreductase</keyword>
<dbReference type="InterPro" id="IPR013328">
    <property type="entry name" value="6PGD_dom2"/>
</dbReference>
<dbReference type="Gene3D" id="3.40.50.720">
    <property type="entry name" value="NAD(P)-binding Rossmann-like Domain"/>
    <property type="match status" value="1"/>
</dbReference>
<evidence type="ECO:0000259" key="4">
    <source>
        <dbReference type="Pfam" id="PF14833"/>
    </source>
</evidence>
<name>A0ABS0SGJ4_9HYPH</name>
<dbReference type="InterPro" id="IPR029154">
    <property type="entry name" value="HIBADH-like_NADP-bd"/>
</dbReference>
<evidence type="ECO:0000313" key="5">
    <source>
        <dbReference type="EMBL" id="MBI1622428.1"/>
    </source>
</evidence>